<keyword evidence="3" id="KW-1185">Reference proteome</keyword>
<evidence type="ECO:0000313" key="2">
    <source>
        <dbReference type="EMBL" id="ODQ60499.1"/>
    </source>
</evidence>
<dbReference type="EMBL" id="KV454210">
    <property type="protein sequence ID" value="ODQ60499.1"/>
    <property type="molecule type" value="Genomic_DNA"/>
</dbReference>
<protein>
    <submittedName>
        <fullName evidence="2">Uncharacterized protein</fullName>
    </submittedName>
</protein>
<dbReference type="AlphaFoldDB" id="A0A1E3P4S7"/>
<keyword evidence="1" id="KW-1133">Transmembrane helix</keyword>
<keyword evidence="1" id="KW-0812">Transmembrane</keyword>
<feature type="transmembrane region" description="Helical" evidence="1">
    <location>
        <begin position="139"/>
        <end position="159"/>
    </location>
</feature>
<proteinExistence type="predicted"/>
<evidence type="ECO:0000256" key="1">
    <source>
        <dbReference type="SAM" id="Phobius"/>
    </source>
</evidence>
<accession>A0A1E3P4S7</accession>
<sequence>MANLTHFDQLDTSPYTNRVDFEHELDSDITIRGTENIENIKYSTEYSRDHLMTSPLVSQTRKHRPVRFADSSPRAHFSTSNIQNLIDLDDYYEDEDDEDYYPTSSDADETDDDFPIDGLEESHGLIQRIQPDVTTMEKVVILSTFIGTALGIVVGYVLFLSESE</sequence>
<dbReference type="Proteomes" id="UP000094112">
    <property type="component" value="Unassembled WGS sequence"/>
</dbReference>
<dbReference type="GeneID" id="30200730"/>
<name>A0A1E3P4S7_WICAA</name>
<organism evidence="2 3">
    <name type="scientific">Wickerhamomyces anomalus (strain ATCC 58044 / CBS 1984 / NCYC 433 / NRRL Y-366-8)</name>
    <name type="common">Yeast</name>
    <name type="synonym">Hansenula anomala</name>
    <dbReference type="NCBI Taxonomy" id="683960"/>
    <lineage>
        <taxon>Eukaryota</taxon>
        <taxon>Fungi</taxon>
        <taxon>Dikarya</taxon>
        <taxon>Ascomycota</taxon>
        <taxon>Saccharomycotina</taxon>
        <taxon>Saccharomycetes</taxon>
        <taxon>Phaffomycetales</taxon>
        <taxon>Wickerhamomycetaceae</taxon>
        <taxon>Wickerhamomyces</taxon>
    </lineage>
</organism>
<gene>
    <name evidence="2" type="ORF">WICANDRAFT_63051</name>
</gene>
<reference evidence="2 3" key="1">
    <citation type="journal article" date="2016" name="Proc. Natl. Acad. Sci. U.S.A.">
        <title>Comparative genomics of biotechnologically important yeasts.</title>
        <authorList>
            <person name="Riley R."/>
            <person name="Haridas S."/>
            <person name="Wolfe K.H."/>
            <person name="Lopes M.R."/>
            <person name="Hittinger C.T."/>
            <person name="Goeker M."/>
            <person name="Salamov A.A."/>
            <person name="Wisecaver J.H."/>
            <person name="Long T.M."/>
            <person name="Calvey C.H."/>
            <person name="Aerts A.L."/>
            <person name="Barry K.W."/>
            <person name="Choi C."/>
            <person name="Clum A."/>
            <person name="Coughlan A.Y."/>
            <person name="Deshpande S."/>
            <person name="Douglass A.P."/>
            <person name="Hanson S.J."/>
            <person name="Klenk H.-P."/>
            <person name="LaButti K.M."/>
            <person name="Lapidus A."/>
            <person name="Lindquist E.A."/>
            <person name="Lipzen A.M."/>
            <person name="Meier-Kolthoff J.P."/>
            <person name="Ohm R.A."/>
            <person name="Otillar R.P."/>
            <person name="Pangilinan J.L."/>
            <person name="Peng Y."/>
            <person name="Rokas A."/>
            <person name="Rosa C.A."/>
            <person name="Scheuner C."/>
            <person name="Sibirny A.A."/>
            <person name="Slot J.C."/>
            <person name="Stielow J.B."/>
            <person name="Sun H."/>
            <person name="Kurtzman C.P."/>
            <person name="Blackwell M."/>
            <person name="Grigoriev I.V."/>
            <person name="Jeffries T.W."/>
        </authorList>
    </citation>
    <scope>NUCLEOTIDE SEQUENCE [LARGE SCALE GENOMIC DNA]</scope>
    <source>
        <strain evidence="3">ATCC 58044 / CBS 1984 / NCYC 433 / NRRL Y-366-8</strain>
    </source>
</reference>
<dbReference type="RefSeq" id="XP_019039706.1">
    <property type="nucleotide sequence ID" value="XM_019183484.1"/>
</dbReference>
<keyword evidence="1" id="KW-0472">Membrane</keyword>
<evidence type="ECO:0000313" key="3">
    <source>
        <dbReference type="Proteomes" id="UP000094112"/>
    </source>
</evidence>